<dbReference type="OrthoDB" id="9809324at2"/>
<dbReference type="InterPro" id="IPR003959">
    <property type="entry name" value="ATPase_AAA_core"/>
</dbReference>
<dbReference type="PANTHER" id="PTHR40396:SF1">
    <property type="entry name" value="ATPASE AAA-TYPE CORE DOMAIN-CONTAINING PROTEIN"/>
    <property type="match status" value="1"/>
</dbReference>
<dbReference type="GO" id="GO:0016887">
    <property type="term" value="F:ATP hydrolysis activity"/>
    <property type="evidence" value="ECO:0007669"/>
    <property type="project" value="InterPro"/>
</dbReference>
<dbReference type="AlphaFoldDB" id="A0A199XRN9"/>
<proteinExistence type="predicted"/>
<evidence type="ECO:0000259" key="1">
    <source>
        <dbReference type="Pfam" id="PF13304"/>
    </source>
</evidence>
<accession>A0A199XRN9</accession>
<dbReference type="RefSeq" id="WP_064715420.1">
    <property type="nucleotide sequence ID" value="NZ_JMTM01000046.1"/>
</dbReference>
<reference evidence="2 3" key="1">
    <citation type="submission" date="2016-06" db="EMBL/GenBank/DDBJ databases">
        <title>Draft genome sequence of Flavobacterium succinicans strain DD5b.</title>
        <authorList>
            <person name="Poehlein A."/>
            <person name="Daniel R."/>
            <person name="Simeonova D.D."/>
        </authorList>
    </citation>
    <scope>NUCLEOTIDE SEQUENCE [LARGE SCALE GENOMIC DNA]</scope>
    <source>
        <strain evidence="2 3">DD5b</strain>
    </source>
</reference>
<evidence type="ECO:0000313" key="3">
    <source>
        <dbReference type="Proteomes" id="UP000093807"/>
    </source>
</evidence>
<comment type="caution">
    <text evidence="2">The sequence shown here is derived from an EMBL/GenBank/DDBJ whole genome shotgun (WGS) entry which is preliminary data.</text>
</comment>
<dbReference type="GO" id="GO:0005524">
    <property type="term" value="F:ATP binding"/>
    <property type="evidence" value="ECO:0007669"/>
    <property type="project" value="InterPro"/>
</dbReference>
<dbReference type="PANTHER" id="PTHR40396">
    <property type="entry name" value="ATPASE-LIKE PROTEIN"/>
    <property type="match status" value="1"/>
</dbReference>
<dbReference type="PATRIC" id="fig|29536.5.peg.1691"/>
<dbReference type="InterPro" id="IPR027417">
    <property type="entry name" value="P-loop_NTPase"/>
</dbReference>
<dbReference type="Proteomes" id="UP000093807">
    <property type="component" value="Unassembled WGS sequence"/>
</dbReference>
<gene>
    <name evidence="2" type="ORF">FLB_16100</name>
</gene>
<dbReference type="Gene3D" id="3.40.50.300">
    <property type="entry name" value="P-loop containing nucleotide triphosphate hydrolases"/>
    <property type="match status" value="1"/>
</dbReference>
<organism evidence="2 3">
    <name type="scientific">Flavobacterium succinicans</name>
    <dbReference type="NCBI Taxonomy" id="29536"/>
    <lineage>
        <taxon>Bacteria</taxon>
        <taxon>Pseudomonadati</taxon>
        <taxon>Bacteroidota</taxon>
        <taxon>Flavobacteriia</taxon>
        <taxon>Flavobacteriales</taxon>
        <taxon>Flavobacteriaceae</taxon>
        <taxon>Flavobacterium</taxon>
    </lineage>
</organism>
<keyword evidence="3" id="KW-1185">Reference proteome</keyword>
<dbReference type="SUPFAM" id="SSF52540">
    <property type="entry name" value="P-loop containing nucleoside triphosphate hydrolases"/>
    <property type="match status" value="1"/>
</dbReference>
<feature type="domain" description="ATPase AAA-type core" evidence="1">
    <location>
        <begin position="50"/>
        <end position="370"/>
    </location>
</feature>
<dbReference type="EMBL" id="JMTM01000046">
    <property type="protein sequence ID" value="OAZ03921.1"/>
    <property type="molecule type" value="Genomic_DNA"/>
</dbReference>
<name>A0A199XRN9_9FLAO</name>
<sequence length="444" mass="51303">MLLQFSIKNFRTFKDKATLSLIASNYDKDTREVENVFEDKKFNYRLLKSAVIYGANASGKSKLLEAVAFMRHFVINSSKESQKGESIEVEPFRLSKETENEPSEFEIIFLFKGELFRYGFEATEEKIISEWLYHKPKTKEIELFYRDGNHFDTHERNFAKGTTVAKEGLVRDNALLVSVAAQFNEKTAITVTDWFKRLKFLSGLNESGYQGFTLSKTENPTQKIKILELLKAADFGIQDIKLQKLDIEKLPKGMPKEIRDKILKEVKEENAEFIADVLTTHTKYDLNKQVVDKVNFSLDDDESSGTRKFFALTGPILDVVQNGYILVVDELDSKLHPNLVCKIVSLFNSKEFNTKNAQLIFNSHDTNLLSSGLFRRDQIWFTNKDKYGEAKLYSLANFKSDEVKKNEPFEDNYIRGKYGAIPYLGFFDNLNFNMSQYENEKQKS</sequence>
<evidence type="ECO:0000313" key="2">
    <source>
        <dbReference type="EMBL" id="OAZ03921.1"/>
    </source>
</evidence>
<dbReference type="Pfam" id="PF13304">
    <property type="entry name" value="AAA_21"/>
    <property type="match status" value="1"/>
</dbReference>
<protein>
    <recommendedName>
        <fullName evidence="1">ATPase AAA-type core domain-containing protein</fullName>
    </recommendedName>
</protein>